<dbReference type="UniPathway" id="UPA00782"/>
<keyword evidence="5" id="KW-0408">Iron</keyword>
<comment type="caution">
    <text evidence="9">The sequence shown here is derived from an EMBL/GenBank/DDBJ whole genome shotgun (WGS) entry which is preliminary data.</text>
</comment>
<dbReference type="InterPro" id="IPR013785">
    <property type="entry name" value="Aldolase_TIM"/>
</dbReference>
<evidence type="ECO:0000256" key="7">
    <source>
        <dbReference type="SAM" id="MobiDB-lite"/>
    </source>
</evidence>
<dbReference type="SFLD" id="SFLDG01067">
    <property type="entry name" value="SPASM/twitch_domain_containing"/>
    <property type="match status" value="1"/>
</dbReference>
<evidence type="ECO:0000256" key="4">
    <source>
        <dbReference type="ARBA" id="ARBA00022723"/>
    </source>
</evidence>
<gene>
    <name evidence="9" type="ORF">E8A74_42270</name>
</gene>
<dbReference type="NCBIfam" id="TIGR04085">
    <property type="entry name" value="rSAM_more_4Fe4S"/>
    <property type="match status" value="1"/>
</dbReference>
<protein>
    <submittedName>
        <fullName evidence="9">Radical SAM protein</fullName>
    </submittedName>
</protein>
<keyword evidence="2" id="KW-0004">4Fe-4S</keyword>
<evidence type="ECO:0000256" key="6">
    <source>
        <dbReference type="ARBA" id="ARBA00023014"/>
    </source>
</evidence>
<evidence type="ECO:0000259" key="8">
    <source>
        <dbReference type="PROSITE" id="PS51918"/>
    </source>
</evidence>
<dbReference type="OrthoDB" id="308557at2"/>
<keyword evidence="10" id="KW-1185">Reference proteome</keyword>
<evidence type="ECO:0000256" key="3">
    <source>
        <dbReference type="ARBA" id="ARBA00022691"/>
    </source>
</evidence>
<dbReference type="EMBL" id="SSMQ01000073">
    <property type="protein sequence ID" value="TKC98157.1"/>
    <property type="molecule type" value="Genomic_DNA"/>
</dbReference>
<dbReference type="PROSITE" id="PS51918">
    <property type="entry name" value="RADICAL_SAM"/>
    <property type="match status" value="1"/>
</dbReference>
<accession>A0A4U1IUT1</accession>
<dbReference type="CDD" id="cd01335">
    <property type="entry name" value="Radical_SAM"/>
    <property type="match status" value="1"/>
</dbReference>
<dbReference type="Gene3D" id="3.20.20.70">
    <property type="entry name" value="Aldolase class I"/>
    <property type="match status" value="1"/>
</dbReference>
<dbReference type="RefSeq" id="WP_136934820.1">
    <property type="nucleotide sequence ID" value="NZ_SSMQ01000073.1"/>
</dbReference>
<dbReference type="SFLD" id="SFLDS00029">
    <property type="entry name" value="Radical_SAM"/>
    <property type="match status" value="1"/>
</dbReference>
<comment type="cofactor">
    <cofactor evidence="1">
        <name>[4Fe-4S] cluster</name>
        <dbReference type="ChEBI" id="CHEBI:49883"/>
    </cofactor>
</comment>
<evidence type="ECO:0000256" key="1">
    <source>
        <dbReference type="ARBA" id="ARBA00001966"/>
    </source>
</evidence>
<keyword evidence="6" id="KW-0411">Iron-sulfur</keyword>
<dbReference type="PANTHER" id="PTHR43787">
    <property type="entry name" value="FEMO COFACTOR BIOSYNTHESIS PROTEIN NIFB-RELATED"/>
    <property type="match status" value="1"/>
</dbReference>
<dbReference type="SUPFAM" id="SSF102114">
    <property type="entry name" value="Radical SAM enzymes"/>
    <property type="match status" value="1"/>
</dbReference>
<dbReference type="GO" id="GO:0003824">
    <property type="term" value="F:catalytic activity"/>
    <property type="evidence" value="ECO:0007669"/>
    <property type="project" value="InterPro"/>
</dbReference>
<dbReference type="InterPro" id="IPR023885">
    <property type="entry name" value="4Fe4S-binding_SPASM_dom"/>
</dbReference>
<evidence type="ECO:0000256" key="2">
    <source>
        <dbReference type="ARBA" id="ARBA00022485"/>
    </source>
</evidence>
<dbReference type="AlphaFoldDB" id="A0A4U1IUT1"/>
<keyword evidence="4" id="KW-0479">Metal-binding</keyword>
<evidence type="ECO:0000313" key="9">
    <source>
        <dbReference type="EMBL" id="TKC98157.1"/>
    </source>
</evidence>
<dbReference type="InterPro" id="IPR007197">
    <property type="entry name" value="rSAM"/>
</dbReference>
<organism evidence="9 10">
    <name type="scientific">Polyangium fumosum</name>
    <dbReference type="NCBI Taxonomy" id="889272"/>
    <lineage>
        <taxon>Bacteria</taxon>
        <taxon>Pseudomonadati</taxon>
        <taxon>Myxococcota</taxon>
        <taxon>Polyangia</taxon>
        <taxon>Polyangiales</taxon>
        <taxon>Polyangiaceae</taxon>
        <taxon>Polyangium</taxon>
    </lineage>
</organism>
<dbReference type="GO" id="GO:0046872">
    <property type="term" value="F:metal ion binding"/>
    <property type="evidence" value="ECO:0007669"/>
    <property type="project" value="UniProtKB-KW"/>
</dbReference>
<dbReference type="PANTHER" id="PTHR43787:SF3">
    <property type="entry name" value="ARYLSULFATASE REGULATORY PROTEIN"/>
    <property type="match status" value="1"/>
</dbReference>
<dbReference type="InterPro" id="IPR058240">
    <property type="entry name" value="rSAM_sf"/>
</dbReference>
<proteinExistence type="predicted"/>
<feature type="domain" description="Radical SAM core" evidence="8">
    <location>
        <begin position="120"/>
        <end position="346"/>
    </location>
</feature>
<keyword evidence="3" id="KW-0949">S-adenosyl-L-methionine</keyword>
<dbReference type="Pfam" id="PF04055">
    <property type="entry name" value="Radical_SAM"/>
    <property type="match status" value="1"/>
</dbReference>
<feature type="region of interest" description="Disordered" evidence="7">
    <location>
        <begin position="480"/>
        <end position="501"/>
    </location>
</feature>
<dbReference type="Proteomes" id="UP000309215">
    <property type="component" value="Unassembled WGS sequence"/>
</dbReference>
<sequence length="501" mass="56797">MSATRIVRLNVLQQSPHDLTEAEPEDLSNASRLESWVPSRFNVHATVDDGRLILWNTLSTAISVFKPEQVPQVLTLIKAQGFDSRREGLAGYLAERGFLVRKGMDEYRKFLLAFGQQHYRSDRLELFVLSSEDCNFRCTYCYEDFARGTMRPGVRRGIKRLVEKRIEELLTLDIRWFGGEPLYGWEAVEDLGPFLSDIAEKHGVAYRSHMTTNAYLLTPEVAEKLLAWRVNAFQITLDGVAATHDCSRPTRDGQGSFATIFRNLEALSQRPDEFSVMLRVNFDKNNHPHLEELFELLESRFHGDPRFTLAFHAVGRWGGPNDPQLEVCSDDERNIVQRALKAQAHRHGLKVSTLKDVNFVGGQVCYAARPYNLIIGASGKVMKCTVVLDKDENNVVGRLHEDGRLVLDDDRMALWTEPAFQRDSQCQKCAVLPSCQGISCPLPRIADGTRPCVPTRTNSKIELFELLEYPTRKARIREVAEGTAPSKEHVELPDDGRRAAR</sequence>
<name>A0A4U1IUT1_9BACT</name>
<reference evidence="9 10" key="1">
    <citation type="submission" date="2019-04" db="EMBL/GenBank/DDBJ databases">
        <authorList>
            <person name="Li Y."/>
            <person name="Wang J."/>
        </authorList>
    </citation>
    <scope>NUCLEOTIDE SEQUENCE [LARGE SCALE GENOMIC DNA]</scope>
    <source>
        <strain evidence="9 10">DSM 14668</strain>
    </source>
</reference>
<evidence type="ECO:0000313" key="10">
    <source>
        <dbReference type="Proteomes" id="UP000309215"/>
    </source>
</evidence>
<dbReference type="GO" id="GO:0051539">
    <property type="term" value="F:4 iron, 4 sulfur cluster binding"/>
    <property type="evidence" value="ECO:0007669"/>
    <property type="project" value="UniProtKB-KW"/>
</dbReference>
<evidence type="ECO:0000256" key="5">
    <source>
        <dbReference type="ARBA" id="ARBA00023004"/>
    </source>
</evidence>